<evidence type="ECO:0000313" key="8">
    <source>
        <dbReference type="Proteomes" id="UP000783863"/>
    </source>
</evidence>
<evidence type="ECO:0000256" key="1">
    <source>
        <dbReference type="ARBA" id="ARBA00022679"/>
    </source>
</evidence>
<evidence type="ECO:0000256" key="3">
    <source>
        <dbReference type="ARBA" id="ARBA00022777"/>
    </source>
</evidence>
<evidence type="ECO:0000256" key="2">
    <source>
        <dbReference type="ARBA" id="ARBA00022741"/>
    </source>
</evidence>
<dbReference type="GO" id="GO:0004674">
    <property type="term" value="F:protein serine/threonine kinase activity"/>
    <property type="evidence" value="ECO:0007669"/>
    <property type="project" value="TreeGrafter"/>
</dbReference>
<sequence length="449" mass="49345">MTSERDPRALVAEVLTATDVDRDHVPRLLDLLDAGDRQVRLGAATALCVVADEHPGDVASLVGQLAARADESLAATLALEYVADRYPQVVEDRLDQWASTVEPTHRVDRSTPTRGGSDGRDVGRTRIAGEGADDDGRQVYTDDGDDEKQPQADDEDGNTIGQRPQAADAEWRSLVEYESRFDRLSILAPRERRRYGDTYRTLGVVDETEYAVGLRLLDSPAEGDGAFAAQLATRLEEWAAVADVDNVVTLYDWKADPRLWLATEYTAETLADQGRFPPAEAAWHAERLAAAVSTLHERGVVHAGIDADAVAYYGNVIEEGDRQPPLLDNLGLLSVYRHQFDPAQFLDPRYAAPEYYQRRFGRIDHATDIYGLGAVCYRLFTGKAPYTGAFDAVRDEVLSSGPPDPSAVADVPPAVDDIVGKAMARRKLARYETAAHLRQELRSLRGDDA</sequence>
<keyword evidence="2" id="KW-0547">Nucleotide-binding</keyword>
<reference evidence="7" key="1">
    <citation type="submission" date="2021-06" db="EMBL/GenBank/DDBJ databases">
        <title>Halomicroarcula sp. F24A a new haloarchaeum isolated from saline soil.</title>
        <authorList>
            <person name="Duran-Viseras A."/>
            <person name="Sanchez-Porro C."/>
            <person name="Ventosa A."/>
        </authorList>
    </citation>
    <scope>NUCLEOTIDE SEQUENCE</scope>
    <source>
        <strain evidence="7">F24A</strain>
    </source>
</reference>
<proteinExistence type="predicted"/>
<accession>A0A8J7YC00</accession>
<dbReference type="Pfam" id="PF00069">
    <property type="entry name" value="Pkinase"/>
    <property type="match status" value="1"/>
</dbReference>
<dbReference type="InterPro" id="IPR011009">
    <property type="entry name" value="Kinase-like_dom_sf"/>
</dbReference>
<dbReference type="InterPro" id="IPR011989">
    <property type="entry name" value="ARM-like"/>
</dbReference>
<dbReference type="PROSITE" id="PS50011">
    <property type="entry name" value="PROTEIN_KINASE_DOM"/>
    <property type="match status" value="1"/>
</dbReference>
<dbReference type="SMART" id="SM00220">
    <property type="entry name" value="S_TKc"/>
    <property type="match status" value="1"/>
</dbReference>
<keyword evidence="1" id="KW-0808">Transferase</keyword>
<dbReference type="GO" id="GO:0005524">
    <property type="term" value="F:ATP binding"/>
    <property type="evidence" value="ECO:0007669"/>
    <property type="project" value="UniProtKB-KW"/>
</dbReference>
<evidence type="ECO:0000256" key="4">
    <source>
        <dbReference type="ARBA" id="ARBA00022840"/>
    </source>
</evidence>
<protein>
    <recommendedName>
        <fullName evidence="6">Protein kinase domain-containing protein</fullName>
    </recommendedName>
</protein>
<dbReference type="PANTHER" id="PTHR43289:SF6">
    <property type="entry name" value="SERINE_THREONINE-PROTEIN KINASE NEKL-3"/>
    <property type="match status" value="1"/>
</dbReference>
<evidence type="ECO:0000259" key="6">
    <source>
        <dbReference type="PROSITE" id="PS50011"/>
    </source>
</evidence>
<feature type="compositionally biased region" description="Basic and acidic residues" evidence="5">
    <location>
        <begin position="103"/>
        <end position="124"/>
    </location>
</feature>
<dbReference type="EMBL" id="RKLQ01000001">
    <property type="protein sequence ID" value="MBX0302762.1"/>
    <property type="molecule type" value="Genomic_DNA"/>
</dbReference>
<feature type="domain" description="Protein kinase" evidence="6">
    <location>
        <begin position="184"/>
        <end position="442"/>
    </location>
</feature>
<dbReference type="SUPFAM" id="SSF56112">
    <property type="entry name" value="Protein kinase-like (PK-like)"/>
    <property type="match status" value="1"/>
</dbReference>
<dbReference type="InterPro" id="IPR000719">
    <property type="entry name" value="Prot_kinase_dom"/>
</dbReference>
<dbReference type="AlphaFoldDB" id="A0A8J7YC00"/>
<dbReference type="Gene3D" id="1.25.10.10">
    <property type="entry name" value="Leucine-rich Repeat Variant"/>
    <property type="match status" value="1"/>
</dbReference>
<feature type="compositionally biased region" description="Acidic residues" evidence="5">
    <location>
        <begin position="142"/>
        <end position="157"/>
    </location>
</feature>
<gene>
    <name evidence="7" type="ORF">EGD98_03640</name>
</gene>
<evidence type="ECO:0000313" key="7">
    <source>
        <dbReference type="EMBL" id="MBX0302762.1"/>
    </source>
</evidence>
<dbReference type="Gene3D" id="1.10.510.10">
    <property type="entry name" value="Transferase(Phosphotransferase) domain 1"/>
    <property type="match status" value="1"/>
</dbReference>
<dbReference type="RefSeq" id="WP_220586994.1">
    <property type="nucleotide sequence ID" value="NZ_RKLQ01000001.1"/>
</dbReference>
<organism evidence="7 8">
    <name type="scientific">Haloarcula salinisoli</name>
    <dbReference type="NCBI Taxonomy" id="2487746"/>
    <lineage>
        <taxon>Archaea</taxon>
        <taxon>Methanobacteriati</taxon>
        <taxon>Methanobacteriota</taxon>
        <taxon>Stenosarchaea group</taxon>
        <taxon>Halobacteria</taxon>
        <taxon>Halobacteriales</taxon>
        <taxon>Haloarculaceae</taxon>
        <taxon>Haloarcula</taxon>
    </lineage>
</organism>
<keyword evidence="4" id="KW-0067">ATP-binding</keyword>
<name>A0A8J7YC00_9EURY</name>
<dbReference type="PANTHER" id="PTHR43289">
    <property type="entry name" value="MITOGEN-ACTIVATED PROTEIN KINASE KINASE KINASE 20-RELATED"/>
    <property type="match status" value="1"/>
</dbReference>
<keyword evidence="8" id="KW-1185">Reference proteome</keyword>
<comment type="caution">
    <text evidence="7">The sequence shown here is derived from an EMBL/GenBank/DDBJ whole genome shotgun (WGS) entry which is preliminary data.</text>
</comment>
<keyword evidence="3" id="KW-0418">Kinase</keyword>
<feature type="region of interest" description="Disordered" evidence="5">
    <location>
        <begin position="101"/>
        <end position="168"/>
    </location>
</feature>
<dbReference type="Proteomes" id="UP000783863">
    <property type="component" value="Unassembled WGS sequence"/>
</dbReference>
<evidence type="ECO:0000256" key="5">
    <source>
        <dbReference type="SAM" id="MobiDB-lite"/>
    </source>
</evidence>